<gene>
    <name evidence="1" type="ORF">LCGC14_0457870</name>
</gene>
<name>A0A0F9SL29_9ZZZZ</name>
<accession>A0A0F9SL29</accession>
<evidence type="ECO:0000313" key="1">
    <source>
        <dbReference type="EMBL" id="KKN67754.1"/>
    </source>
</evidence>
<comment type="caution">
    <text evidence="1">The sequence shown here is derived from an EMBL/GenBank/DDBJ whole genome shotgun (WGS) entry which is preliminary data.</text>
</comment>
<protein>
    <submittedName>
        <fullName evidence="1">Uncharacterized protein</fullName>
    </submittedName>
</protein>
<sequence length="78" mass="8611">MRYMLHLYRTEDETGISGTGFVADGMHFDDGTVVLKWRGPTSSVGVYRSLDDVRAIHGHGGKTEIKICNPLNCECHGT</sequence>
<dbReference type="EMBL" id="LAZR01000466">
    <property type="protein sequence ID" value="KKN67754.1"/>
    <property type="molecule type" value="Genomic_DNA"/>
</dbReference>
<dbReference type="AlphaFoldDB" id="A0A0F9SL29"/>
<proteinExistence type="predicted"/>
<reference evidence="1" key="1">
    <citation type="journal article" date="2015" name="Nature">
        <title>Complex archaea that bridge the gap between prokaryotes and eukaryotes.</title>
        <authorList>
            <person name="Spang A."/>
            <person name="Saw J.H."/>
            <person name="Jorgensen S.L."/>
            <person name="Zaremba-Niedzwiedzka K."/>
            <person name="Martijn J."/>
            <person name="Lind A.E."/>
            <person name="van Eijk R."/>
            <person name="Schleper C."/>
            <person name="Guy L."/>
            <person name="Ettema T.J."/>
        </authorList>
    </citation>
    <scope>NUCLEOTIDE SEQUENCE</scope>
</reference>
<organism evidence="1">
    <name type="scientific">marine sediment metagenome</name>
    <dbReference type="NCBI Taxonomy" id="412755"/>
    <lineage>
        <taxon>unclassified sequences</taxon>
        <taxon>metagenomes</taxon>
        <taxon>ecological metagenomes</taxon>
    </lineage>
</organism>